<evidence type="ECO:0000256" key="9">
    <source>
        <dbReference type="ARBA" id="ARBA00023136"/>
    </source>
</evidence>
<keyword evidence="6" id="KW-0677">Repeat</keyword>
<dbReference type="GO" id="GO:0008305">
    <property type="term" value="C:integrin complex"/>
    <property type="evidence" value="ECO:0007669"/>
    <property type="project" value="TreeGrafter"/>
</dbReference>
<feature type="disulfide bond" evidence="12">
    <location>
        <begin position="709"/>
        <end position="714"/>
    </location>
</feature>
<feature type="domain" description="Integrin beta subunit VWA" evidence="13">
    <location>
        <begin position="132"/>
        <end position="640"/>
    </location>
</feature>
<keyword evidence="15" id="KW-1185">Reference proteome</keyword>
<feature type="disulfide bond" evidence="12">
    <location>
        <begin position="670"/>
        <end position="679"/>
    </location>
</feature>
<dbReference type="GO" id="GO:0016477">
    <property type="term" value="P:cell migration"/>
    <property type="evidence" value="ECO:0007669"/>
    <property type="project" value="TreeGrafter"/>
</dbReference>
<proteinExistence type="inferred from homology"/>
<dbReference type="Pfam" id="PF00362">
    <property type="entry name" value="Integrin_beta"/>
    <property type="match status" value="2"/>
</dbReference>
<dbReference type="InterPro" id="IPR040622">
    <property type="entry name" value="EGF_integrin_1"/>
</dbReference>
<evidence type="ECO:0000256" key="4">
    <source>
        <dbReference type="ARBA" id="ARBA00022692"/>
    </source>
</evidence>
<evidence type="ECO:0000256" key="1">
    <source>
        <dbReference type="ARBA" id="ARBA00004479"/>
    </source>
</evidence>
<gene>
    <name evidence="14" type="ORF">QE152_g9240</name>
</gene>
<dbReference type="GO" id="GO:0009986">
    <property type="term" value="C:cell surface"/>
    <property type="evidence" value="ECO:0007669"/>
    <property type="project" value="TreeGrafter"/>
</dbReference>
<dbReference type="Gene3D" id="2.60.40.1510">
    <property type="entry name" value="ntegrin, alpha v. Chain A, domain 3"/>
    <property type="match status" value="1"/>
</dbReference>
<feature type="disulfide bond" evidence="12">
    <location>
        <begin position="575"/>
        <end position="588"/>
    </location>
</feature>
<comment type="caution">
    <text evidence="14">The sequence shown here is derived from an EMBL/GenBank/DDBJ whole genome shotgun (WGS) entry which is preliminary data.</text>
</comment>
<keyword evidence="8 14" id="KW-0401">Integrin</keyword>
<dbReference type="GO" id="GO:0005925">
    <property type="term" value="C:focal adhesion"/>
    <property type="evidence" value="ECO:0007669"/>
    <property type="project" value="TreeGrafter"/>
</dbReference>
<dbReference type="SMART" id="SM00187">
    <property type="entry name" value="INB"/>
    <property type="match status" value="1"/>
</dbReference>
<evidence type="ECO:0000256" key="11">
    <source>
        <dbReference type="ARBA" id="ARBA00023180"/>
    </source>
</evidence>
<dbReference type="SUPFAM" id="SSF69179">
    <property type="entry name" value="Integrin domains"/>
    <property type="match status" value="1"/>
</dbReference>
<dbReference type="InterPro" id="IPR015439">
    <property type="entry name" value="Integrin_b-2_sf"/>
</dbReference>
<dbReference type="Gene3D" id="6.20.50.10">
    <property type="match status" value="1"/>
</dbReference>
<dbReference type="SUPFAM" id="SSF53300">
    <property type="entry name" value="vWA-like"/>
    <property type="match status" value="2"/>
</dbReference>
<dbReference type="Gene3D" id="3.30.1680.10">
    <property type="entry name" value="ligand-binding face of the semaphorins, domain 2"/>
    <property type="match status" value="1"/>
</dbReference>
<evidence type="ECO:0000256" key="6">
    <source>
        <dbReference type="ARBA" id="ARBA00022737"/>
    </source>
</evidence>
<evidence type="ECO:0000256" key="2">
    <source>
        <dbReference type="ARBA" id="ARBA00007449"/>
    </source>
</evidence>
<keyword evidence="5" id="KW-0732">Signal</keyword>
<feature type="disulfide bond" evidence="12">
    <location>
        <begin position="638"/>
        <end position="642"/>
    </location>
</feature>
<dbReference type="PROSITE" id="PS00243">
    <property type="entry name" value="I_EGF_1"/>
    <property type="match status" value="1"/>
</dbReference>
<dbReference type="Gene3D" id="3.40.50.410">
    <property type="entry name" value="von Willebrand factor, type A domain"/>
    <property type="match status" value="2"/>
</dbReference>
<keyword evidence="9" id="KW-0472">Membrane</keyword>
<dbReference type="InterPro" id="IPR057243">
    <property type="entry name" value="Integrin_I-EGF_CS"/>
</dbReference>
<dbReference type="GO" id="GO:0007229">
    <property type="term" value="P:integrin-mediated signaling pathway"/>
    <property type="evidence" value="ECO:0007669"/>
    <property type="project" value="UniProtKB-KW"/>
</dbReference>
<feature type="disulfide bond" evidence="12">
    <location>
        <begin position="665"/>
        <end position="703"/>
    </location>
</feature>
<keyword evidence="7" id="KW-1133">Transmembrane helix</keyword>
<evidence type="ECO:0000313" key="15">
    <source>
        <dbReference type="Proteomes" id="UP001458880"/>
    </source>
</evidence>
<dbReference type="Gene3D" id="2.10.25.10">
    <property type="entry name" value="Laminin"/>
    <property type="match status" value="2"/>
</dbReference>
<dbReference type="GO" id="GO:0007157">
    <property type="term" value="P:heterophilic cell-cell adhesion via plasma membrane cell adhesion molecules"/>
    <property type="evidence" value="ECO:0007669"/>
    <property type="project" value="UniProtKB-ARBA"/>
</dbReference>
<evidence type="ECO:0000256" key="10">
    <source>
        <dbReference type="ARBA" id="ARBA00023157"/>
    </source>
</evidence>
<keyword evidence="10 12" id="KW-1015">Disulfide bond</keyword>
<dbReference type="PANTHER" id="PTHR10082">
    <property type="entry name" value="INTEGRIN BETA SUBUNIT"/>
    <property type="match status" value="1"/>
</dbReference>
<reference evidence="14 15" key="1">
    <citation type="journal article" date="2024" name="BMC Genomics">
        <title>De novo assembly and annotation of Popillia japonica's genome with initial clues to its potential as an invasive pest.</title>
        <authorList>
            <person name="Cucini C."/>
            <person name="Boschi S."/>
            <person name="Funari R."/>
            <person name="Cardaioli E."/>
            <person name="Iannotti N."/>
            <person name="Marturano G."/>
            <person name="Paoli F."/>
            <person name="Bruttini M."/>
            <person name="Carapelli A."/>
            <person name="Frati F."/>
            <person name="Nardi F."/>
        </authorList>
    </citation>
    <scope>NUCLEOTIDE SEQUENCE [LARGE SCALE GENOMIC DNA]</scope>
    <source>
        <strain evidence="14">DMR45628</strain>
    </source>
</reference>
<keyword evidence="3" id="KW-0245">EGF-like domain</keyword>
<dbReference type="Pfam" id="PF23105">
    <property type="entry name" value="EGF_integrin"/>
    <property type="match status" value="1"/>
</dbReference>
<dbReference type="Pfam" id="PF17205">
    <property type="entry name" value="PSI_integrin"/>
    <property type="match status" value="1"/>
</dbReference>
<dbReference type="InterPro" id="IPR002369">
    <property type="entry name" value="Integrin_bsu_VWA"/>
</dbReference>
<evidence type="ECO:0000256" key="8">
    <source>
        <dbReference type="ARBA" id="ARBA00023037"/>
    </source>
</evidence>
<dbReference type="InterPro" id="IPR036465">
    <property type="entry name" value="vWFA_dom_sf"/>
</dbReference>
<protein>
    <submittedName>
        <fullName evidence="14">Integrin beta epidermal growth factor like domain 1</fullName>
    </submittedName>
</protein>
<evidence type="ECO:0000256" key="3">
    <source>
        <dbReference type="ARBA" id="ARBA00022536"/>
    </source>
</evidence>
<dbReference type="InterPro" id="IPR032695">
    <property type="entry name" value="Integrin_dom_sf"/>
</dbReference>
<dbReference type="InterPro" id="IPR054722">
    <property type="entry name" value="PolX-like_BBD"/>
</dbReference>
<name>A0AAW1LV95_POPJA</name>
<keyword evidence="11" id="KW-0325">Glycoprotein</keyword>
<evidence type="ECO:0000259" key="13">
    <source>
        <dbReference type="SMART" id="SM00187"/>
    </source>
</evidence>
<dbReference type="Pfam" id="PF18372">
    <property type="entry name" value="I-EGF_1"/>
    <property type="match status" value="1"/>
</dbReference>
<dbReference type="SUPFAM" id="SSF103575">
    <property type="entry name" value="Plexin repeat"/>
    <property type="match status" value="1"/>
</dbReference>
<dbReference type="PIRSF" id="PIRSF002512">
    <property type="entry name" value="Integrin_B"/>
    <property type="match status" value="1"/>
</dbReference>
<comment type="similarity">
    <text evidence="2">Belongs to the integrin beta chain family.</text>
</comment>
<evidence type="ECO:0000256" key="12">
    <source>
        <dbReference type="PIRSR" id="PIRSR002512-1"/>
    </source>
</evidence>
<dbReference type="GO" id="GO:0005178">
    <property type="term" value="F:integrin binding"/>
    <property type="evidence" value="ECO:0007669"/>
    <property type="project" value="TreeGrafter"/>
</dbReference>
<comment type="subcellular location">
    <subcellularLocation>
        <location evidence="1">Membrane</location>
        <topology evidence="1">Single-pass type I membrane protein</topology>
    </subcellularLocation>
</comment>
<accession>A0AAW1LV95</accession>
<dbReference type="InterPro" id="IPR033760">
    <property type="entry name" value="Integrin_beta_N"/>
</dbReference>
<feature type="disulfide bond" evidence="12">
    <location>
        <begin position="332"/>
        <end position="386"/>
    </location>
</feature>
<dbReference type="PANTHER" id="PTHR10082:SF60">
    <property type="entry name" value="INTEGRIN BETA-PS"/>
    <property type="match status" value="1"/>
</dbReference>
<sequence>MILTLRLIRTAWILDSGSTDHMCCHLSKFKDFKEKETIIEVAGGERLLSTGYGNIDFTISTYEITLLNVLYVPNLKCNLTSVNKMTERGLEKRTSVHPTMYLLGIHLLLLYPLVKCQAPETIILNPCVSKGTCHDCIQTPSCAWCFSPGFDRARCFQPSSPNPQSVICPEEYIYNPDNIQQILKQNKLSETSASSSYQSSSSSSYQHSQFFNSSSSTHSSSSSQSGSSYGYGQSEIVQISPQRVNLKLRARQSYTLKMSYKQAEDYPVDLYYLMDLSKSMEDDKEKLSKLGSLLAETMTNITSNFRLGFGSFVDKVVMPYVSTVHKKLKQPCTSCEAPYGFRNHMTLSTNTSQFSKNLGLTTEPRFFHTVYHVPEPDLLLEPCLGCAAPYGFKNVMPLSMDTNQFSDMVNAASVSGNLDAPEGGFDAIMQAIVCRNDIGWREKARRLLVFSTDAGFHYAGDGKLGGIITPNDGFCHLDTVGLYTHSSLQDYPSISQINLKVKQNAINVIFAVTESQISVYHRLKEHIEGSSCGQLSNDSSNIVELVKSQYEQISSTVELKDNATSMLKVTYYSQCLNVSGSEKKTNKCGNIKVGDVVEFKIEIEVISCPADPKEWMQTLQIYPVGLNESLIVDIEMLCSCPCEKPDNPGYEKDSKKCSGHGTYKCGVCDCGPQHFGTTCQCTALGMNANIVDNCRPPNSTVDCSGRGVCSCGRCECYGRDDNEMGN</sequence>
<keyword evidence="4" id="KW-0812">Transmembrane</keyword>
<dbReference type="InterPro" id="IPR015812">
    <property type="entry name" value="Integrin_bsu"/>
</dbReference>
<dbReference type="EMBL" id="JASPKY010000078">
    <property type="protein sequence ID" value="KAK9739112.1"/>
    <property type="molecule type" value="Genomic_DNA"/>
</dbReference>
<dbReference type="AlphaFoldDB" id="A0AAW1LV95"/>
<dbReference type="GO" id="GO:0033627">
    <property type="term" value="P:cell adhesion mediated by integrin"/>
    <property type="evidence" value="ECO:0007669"/>
    <property type="project" value="TreeGrafter"/>
</dbReference>
<dbReference type="InterPro" id="IPR057073">
    <property type="entry name" value="EGF_integrin_2"/>
</dbReference>
<dbReference type="Pfam" id="PF22936">
    <property type="entry name" value="Pol_BBD"/>
    <property type="match status" value="1"/>
</dbReference>
<feature type="disulfide bond" evidence="12">
    <location>
        <begin position="434"/>
        <end position="475"/>
    </location>
</feature>
<dbReference type="GO" id="GO:0007160">
    <property type="term" value="P:cell-matrix adhesion"/>
    <property type="evidence" value="ECO:0007669"/>
    <property type="project" value="TreeGrafter"/>
</dbReference>
<evidence type="ECO:0000313" key="14">
    <source>
        <dbReference type="EMBL" id="KAK9739112.1"/>
    </source>
</evidence>
<evidence type="ECO:0000256" key="5">
    <source>
        <dbReference type="ARBA" id="ARBA00022729"/>
    </source>
</evidence>
<feature type="disulfide bond" evidence="12">
    <location>
        <begin position="133"/>
        <end position="142"/>
    </location>
</feature>
<dbReference type="Proteomes" id="UP001458880">
    <property type="component" value="Unassembled WGS sequence"/>
</dbReference>
<organism evidence="14 15">
    <name type="scientific">Popillia japonica</name>
    <name type="common">Japanese beetle</name>
    <dbReference type="NCBI Taxonomy" id="7064"/>
    <lineage>
        <taxon>Eukaryota</taxon>
        <taxon>Metazoa</taxon>
        <taxon>Ecdysozoa</taxon>
        <taxon>Arthropoda</taxon>
        <taxon>Hexapoda</taxon>
        <taxon>Insecta</taxon>
        <taxon>Pterygota</taxon>
        <taxon>Neoptera</taxon>
        <taxon>Endopterygota</taxon>
        <taxon>Coleoptera</taxon>
        <taxon>Polyphaga</taxon>
        <taxon>Scarabaeiformia</taxon>
        <taxon>Scarabaeidae</taxon>
        <taxon>Rutelinae</taxon>
        <taxon>Popillia</taxon>
    </lineage>
</organism>
<evidence type="ECO:0000256" key="7">
    <source>
        <dbReference type="ARBA" id="ARBA00022989"/>
    </source>
</evidence>